<comment type="caution">
    <text evidence="2">The sequence shown here is derived from an EMBL/GenBank/DDBJ whole genome shotgun (WGS) entry which is preliminary data.</text>
</comment>
<reference evidence="2 3" key="1">
    <citation type="submission" date="2024-09" db="EMBL/GenBank/DDBJ databases">
        <authorList>
            <person name="Sun Q."/>
            <person name="Mori K."/>
        </authorList>
    </citation>
    <scope>NUCLEOTIDE SEQUENCE [LARGE SCALE GENOMIC DNA]</scope>
    <source>
        <strain evidence="2 3">JCM 4414</strain>
    </source>
</reference>
<dbReference type="Proteomes" id="UP001589716">
    <property type="component" value="Unassembled WGS sequence"/>
</dbReference>
<dbReference type="Gene3D" id="3.30.559.10">
    <property type="entry name" value="Chloramphenicol acetyltransferase-like domain"/>
    <property type="match status" value="1"/>
</dbReference>
<evidence type="ECO:0000313" key="3">
    <source>
        <dbReference type="Proteomes" id="UP001589716"/>
    </source>
</evidence>
<sequence>MTATSEELRPLWAVRPALPPHPAPAPRDGDVRTERFVLSLTGLLPLVYEQAWQTVLGPGFRLQVVDWRATRPAVQDARLAERLAHESATGLPAGQGPSTGPMCATLIRRDDTTWTFAWRYARELMDRRAGLRLLERATEAYAVLLRGGTPRCPDGAGDLLAGSVGR</sequence>
<name>A0ABV5QRP3_9ACTN</name>
<protein>
    <submittedName>
        <fullName evidence="2">Uncharacterized protein</fullName>
    </submittedName>
</protein>
<evidence type="ECO:0000256" key="1">
    <source>
        <dbReference type="SAM" id="MobiDB-lite"/>
    </source>
</evidence>
<gene>
    <name evidence="2" type="ORF">ACFFTP_18515</name>
</gene>
<evidence type="ECO:0000313" key="2">
    <source>
        <dbReference type="EMBL" id="MFB9556173.1"/>
    </source>
</evidence>
<dbReference type="EMBL" id="JBHMCT010000012">
    <property type="protein sequence ID" value="MFB9556173.1"/>
    <property type="molecule type" value="Genomic_DNA"/>
</dbReference>
<dbReference type="SUPFAM" id="SSF52777">
    <property type="entry name" value="CoA-dependent acyltransferases"/>
    <property type="match status" value="1"/>
</dbReference>
<feature type="region of interest" description="Disordered" evidence="1">
    <location>
        <begin position="1"/>
        <end position="29"/>
    </location>
</feature>
<keyword evidence="3" id="KW-1185">Reference proteome</keyword>
<organism evidence="2 3">
    <name type="scientific">Streptomyces roseoviridis</name>
    <dbReference type="NCBI Taxonomy" id="67361"/>
    <lineage>
        <taxon>Bacteria</taxon>
        <taxon>Bacillati</taxon>
        <taxon>Actinomycetota</taxon>
        <taxon>Actinomycetes</taxon>
        <taxon>Kitasatosporales</taxon>
        <taxon>Streptomycetaceae</taxon>
        <taxon>Streptomyces</taxon>
    </lineage>
</organism>
<dbReference type="RefSeq" id="WP_345490482.1">
    <property type="nucleotide sequence ID" value="NZ_BAAAWU010000001.1"/>
</dbReference>
<proteinExistence type="predicted"/>
<accession>A0ABV5QRP3</accession>
<dbReference type="InterPro" id="IPR023213">
    <property type="entry name" value="CAT-like_dom_sf"/>
</dbReference>